<evidence type="ECO:0000256" key="1">
    <source>
        <dbReference type="ARBA" id="ARBA00004340"/>
    </source>
</evidence>
<evidence type="ECO:0000313" key="6">
    <source>
        <dbReference type="Proteomes" id="UP001165083"/>
    </source>
</evidence>
<dbReference type="OrthoDB" id="165123at2759"/>
<dbReference type="AlphaFoldDB" id="A0A9W6TF14"/>
<accession>A0A9W6TF14</accession>
<evidence type="ECO:0000256" key="2">
    <source>
        <dbReference type="ARBA" id="ARBA00004613"/>
    </source>
</evidence>
<proteinExistence type="predicted"/>
<evidence type="ECO:0000313" key="5">
    <source>
        <dbReference type="EMBL" id="GMF10402.1"/>
    </source>
</evidence>
<dbReference type="Proteomes" id="UP001165083">
    <property type="component" value="Unassembled WGS sequence"/>
</dbReference>
<keyword evidence="3" id="KW-0964">Secreted</keyword>
<dbReference type="GO" id="GO:0043657">
    <property type="term" value="C:host cell"/>
    <property type="evidence" value="ECO:0007669"/>
    <property type="project" value="UniProtKB-SubCell"/>
</dbReference>
<name>A0A9W6TF14_9STRA</name>
<dbReference type="GO" id="GO:0005576">
    <property type="term" value="C:extracellular region"/>
    <property type="evidence" value="ECO:0007669"/>
    <property type="project" value="UniProtKB-SubCell"/>
</dbReference>
<dbReference type="InterPro" id="IPR045379">
    <property type="entry name" value="Crinkler_N"/>
</dbReference>
<reference evidence="5" key="1">
    <citation type="submission" date="2023-04" db="EMBL/GenBank/DDBJ databases">
        <title>Phytophthora lilii NBRC 32176.</title>
        <authorList>
            <person name="Ichikawa N."/>
            <person name="Sato H."/>
            <person name="Tonouchi N."/>
        </authorList>
    </citation>
    <scope>NUCLEOTIDE SEQUENCE</scope>
    <source>
        <strain evidence="5">NBRC 32176</strain>
    </source>
</reference>
<sequence>MLNCSVYGTEIIFSVKIEREADVEELQQAIFKKKRYSESRWFAAGDVTLYLSRKREGEETTWLKSDATFNQVLKGGKQGDCEYVELLPGRKLIDDEYFGVNFQLSAWMQRDSRAGGTPLTSC</sequence>
<dbReference type="EMBL" id="BSXW01000038">
    <property type="protein sequence ID" value="GMF10402.1"/>
    <property type="molecule type" value="Genomic_DNA"/>
</dbReference>
<evidence type="ECO:0000259" key="4">
    <source>
        <dbReference type="Pfam" id="PF20147"/>
    </source>
</evidence>
<evidence type="ECO:0000256" key="3">
    <source>
        <dbReference type="ARBA" id="ARBA00022525"/>
    </source>
</evidence>
<dbReference type="Pfam" id="PF20147">
    <property type="entry name" value="Crinkler"/>
    <property type="match status" value="1"/>
</dbReference>
<keyword evidence="6" id="KW-1185">Reference proteome</keyword>
<organism evidence="5 6">
    <name type="scientific">Phytophthora lilii</name>
    <dbReference type="NCBI Taxonomy" id="2077276"/>
    <lineage>
        <taxon>Eukaryota</taxon>
        <taxon>Sar</taxon>
        <taxon>Stramenopiles</taxon>
        <taxon>Oomycota</taxon>
        <taxon>Peronosporomycetes</taxon>
        <taxon>Peronosporales</taxon>
        <taxon>Peronosporaceae</taxon>
        <taxon>Phytophthora</taxon>
    </lineage>
</organism>
<gene>
    <name evidence="5" type="ORF">Plil01_000121500</name>
</gene>
<feature type="domain" description="Crinkler effector protein N-terminal" evidence="4">
    <location>
        <begin position="2"/>
        <end position="102"/>
    </location>
</feature>
<protein>
    <submittedName>
        <fullName evidence="5">Unnamed protein product</fullName>
    </submittedName>
</protein>
<comment type="subcellular location">
    <subcellularLocation>
        <location evidence="1">Host cell</location>
    </subcellularLocation>
    <subcellularLocation>
        <location evidence="2">Secreted</location>
    </subcellularLocation>
</comment>
<comment type="caution">
    <text evidence="5">The sequence shown here is derived from an EMBL/GenBank/DDBJ whole genome shotgun (WGS) entry which is preliminary data.</text>
</comment>